<keyword evidence="5 11" id="KW-0067">ATP-binding</keyword>
<dbReference type="Proteomes" id="UP000248132">
    <property type="component" value="Unassembled WGS sequence"/>
</dbReference>
<dbReference type="RefSeq" id="WP_110460224.1">
    <property type="nucleotide sequence ID" value="NZ_QKMR01000001.1"/>
</dbReference>
<dbReference type="InterPro" id="IPR027417">
    <property type="entry name" value="P-loop_NTPase"/>
</dbReference>
<feature type="transmembrane region" description="Helical" evidence="8">
    <location>
        <begin position="54"/>
        <end position="75"/>
    </location>
</feature>
<evidence type="ECO:0000256" key="8">
    <source>
        <dbReference type="SAM" id="Phobius"/>
    </source>
</evidence>
<dbReference type="SUPFAM" id="SSF52540">
    <property type="entry name" value="P-loop containing nucleoside triphosphate hydrolases"/>
    <property type="match status" value="1"/>
</dbReference>
<feature type="transmembrane region" description="Helical" evidence="8">
    <location>
        <begin position="20"/>
        <end position="42"/>
    </location>
</feature>
<evidence type="ECO:0000256" key="7">
    <source>
        <dbReference type="ARBA" id="ARBA00023136"/>
    </source>
</evidence>
<dbReference type="OrthoDB" id="9762778at2"/>
<dbReference type="AlphaFoldDB" id="A0A318XQ94"/>
<dbReference type="InterPro" id="IPR017871">
    <property type="entry name" value="ABC_transporter-like_CS"/>
</dbReference>
<dbReference type="GO" id="GO:0015421">
    <property type="term" value="F:ABC-type oligopeptide transporter activity"/>
    <property type="evidence" value="ECO:0007669"/>
    <property type="project" value="TreeGrafter"/>
</dbReference>
<dbReference type="GO" id="GO:0005524">
    <property type="term" value="F:ATP binding"/>
    <property type="evidence" value="ECO:0007669"/>
    <property type="project" value="UniProtKB-KW"/>
</dbReference>
<name>A0A318XQ94_9FIRM</name>
<dbReference type="SMART" id="SM00382">
    <property type="entry name" value="AAA"/>
    <property type="match status" value="1"/>
</dbReference>
<feature type="domain" description="ABC transmembrane type-1" evidence="10">
    <location>
        <begin position="21"/>
        <end position="304"/>
    </location>
</feature>
<keyword evidence="12" id="KW-1185">Reference proteome</keyword>
<evidence type="ECO:0000256" key="4">
    <source>
        <dbReference type="ARBA" id="ARBA00022741"/>
    </source>
</evidence>
<accession>A0A318XQ94</accession>
<dbReference type="Gene3D" id="3.40.50.300">
    <property type="entry name" value="P-loop containing nucleotide triphosphate hydrolases"/>
    <property type="match status" value="1"/>
</dbReference>
<dbReference type="Pfam" id="PF00664">
    <property type="entry name" value="ABC_membrane"/>
    <property type="match status" value="1"/>
</dbReference>
<feature type="transmembrane region" description="Helical" evidence="8">
    <location>
        <begin position="162"/>
        <end position="180"/>
    </location>
</feature>
<evidence type="ECO:0000313" key="12">
    <source>
        <dbReference type="Proteomes" id="UP000248132"/>
    </source>
</evidence>
<dbReference type="InterPro" id="IPR011527">
    <property type="entry name" value="ABC1_TM_dom"/>
</dbReference>
<dbReference type="PANTHER" id="PTHR43394">
    <property type="entry name" value="ATP-DEPENDENT PERMEASE MDL1, MITOCHONDRIAL"/>
    <property type="match status" value="1"/>
</dbReference>
<keyword evidence="6 8" id="KW-1133">Transmembrane helix</keyword>
<gene>
    <name evidence="11" type="ORF">LY28_00125</name>
</gene>
<reference evidence="11 12" key="1">
    <citation type="submission" date="2018-06" db="EMBL/GenBank/DDBJ databases">
        <title>Genomic Encyclopedia of Type Strains, Phase I: the one thousand microbial genomes (KMG-I) project.</title>
        <authorList>
            <person name="Kyrpides N."/>
        </authorList>
    </citation>
    <scope>NUCLEOTIDE SEQUENCE [LARGE SCALE GENOMIC DNA]</scope>
    <source>
        <strain evidence="11 12">DSM 19573</strain>
    </source>
</reference>
<dbReference type="FunFam" id="3.40.50.300:FF:000287">
    <property type="entry name" value="Multidrug ABC transporter ATP-binding protein"/>
    <property type="match status" value="1"/>
</dbReference>
<dbReference type="PROSITE" id="PS50929">
    <property type="entry name" value="ABC_TM1F"/>
    <property type="match status" value="1"/>
</dbReference>
<dbReference type="Gene3D" id="1.20.1560.10">
    <property type="entry name" value="ABC transporter type 1, transmembrane domain"/>
    <property type="match status" value="1"/>
</dbReference>
<sequence length="582" mass="63893">MNENFKRLFKKYSSPYKGMFAGSIGLSVLSVVLGMLPYLAAVKMTVYLISGQKSMQYLSFWCAAAALGYILKVIFSGWSTSISHKATFTTIRDIRKQLVAKLSRMPMGNILDTPSGQFKDTIVDRAESLETPLAHLLPEMTANILVPLLILAYLFVLDWRMALLSLVTIPVAMVFMMGAMKTYPEKYKESVKTNRDMTNAIVEYVNGIEVIKAFSQSASSYKKYSDAVVRNASYFYQWMKSCQWYMASYNTICPAVLISVLPIGFLFFLNSSLPAADFITVIILSLGVVGPIIAATGYVDQLAGVGTIANEICGILDAPELIRPDKEVLIKDLNIRLERVCFSYREDSPEKALNGVSLSITPGTVTALVGPSGSGKSTIAKLIAGFWDVSEGRITLGGRDIREIPQWQLADKIAYVAQDNYLFDDTIRENIRMGKKAAADREVEEAAKAAGCDIFIRKLENGYDTRVGDAGGRLSGGERQRIAIARAMLKNAPVVILDEATAYIDPENEAVIQSAVARLVKGKTLLVIAHRLSTITDSDQIVVVKDGVIASTGKHSELLNKSGLYREMWEAHIGAKDGDLKC</sequence>
<keyword evidence="7 8" id="KW-0472">Membrane</keyword>
<feature type="domain" description="ABC transporter" evidence="9">
    <location>
        <begin position="335"/>
        <end position="571"/>
    </location>
</feature>
<evidence type="ECO:0000259" key="10">
    <source>
        <dbReference type="PROSITE" id="PS50929"/>
    </source>
</evidence>
<evidence type="ECO:0000259" key="9">
    <source>
        <dbReference type="PROSITE" id="PS50893"/>
    </source>
</evidence>
<dbReference type="GO" id="GO:0016887">
    <property type="term" value="F:ATP hydrolysis activity"/>
    <property type="evidence" value="ECO:0007669"/>
    <property type="project" value="InterPro"/>
</dbReference>
<dbReference type="InterPro" id="IPR003593">
    <property type="entry name" value="AAA+_ATPase"/>
</dbReference>
<feature type="transmembrane region" description="Helical" evidence="8">
    <location>
        <begin position="275"/>
        <end position="299"/>
    </location>
</feature>
<dbReference type="EMBL" id="QKMR01000001">
    <property type="protein sequence ID" value="PYG90245.1"/>
    <property type="molecule type" value="Genomic_DNA"/>
</dbReference>
<dbReference type="InterPro" id="IPR003439">
    <property type="entry name" value="ABC_transporter-like_ATP-bd"/>
</dbReference>
<dbReference type="GO" id="GO:0005886">
    <property type="term" value="C:plasma membrane"/>
    <property type="evidence" value="ECO:0007669"/>
    <property type="project" value="UniProtKB-SubCell"/>
</dbReference>
<dbReference type="PANTHER" id="PTHR43394:SF1">
    <property type="entry name" value="ATP-BINDING CASSETTE SUB-FAMILY B MEMBER 10, MITOCHONDRIAL"/>
    <property type="match status" value="1"/>
</dbReference>
<dbReference type="Pfam" id="PF00005">
    <property type="entry name" value="ABC_tran"/>
    <property type="match status" value="1"/>
</dbReference>
<dbReference type="InterPro" id="IPR036640">
    <property type="entry name" value="ABC1_TM_sf"/>
</dbReference>
<evidence type="ECO:0000256" key="3">
    <source>
        <dbReference type="ARBA" id="ARBA00022692"/>
    </source>
</evidence>
<keyword evidence="4" id="KW-0547">Nucleotide-binding</keyword>
<comment type="caution">
    <text evidence="11">The sequence shown here is derived from an EMBL/GenBank/DDBJ whole genome shotgun (WGS) entry which is preliminary data.</text>
</comment>
<evidence type="ECO:0000256" key="2">
    <source>
        <dbReference type="ARBA" id="ARBA00022448"/>
    </source>
</evidence>
<dbReference type="PROSITE" id="PS00211">
    <property type="entry name" value="ABC_TRANSPORTER_1"/>
    <property type="match status" value="1"/>
</dbReference>
<evidence type="ECO:0000256" key="1">
    <source>
        <dbReference type="ARBA" id="ARBA00004651"/>
    </source>
</evidence>
<keyword evidence="2" id="KW-0813">Transport</keyword>
<evidence type="ECO:0000256" key="6">
    <source>
        <dbReference type="ARBA" id="ARBA00022989"/>
    </source>
</evidence>
<dbReference type="InterPro" id="IPR039421">
    <property type="entry name" value="Type_1_exporter"/>
</dbReference>
<evidence type="ECO:0000256" key="5">
    <source>
        <dbReference type="ARBA" id="ARBA00022840"/>
    </source>
</evidence>
<evidence type="ECO:0000313" key="11">
    <source>
        <dbReference type="EMBL" id="PYG90245.1"/>
    </source>
</evidence>
<comment type="subcellular location">
    <subcellularLocation>
        <location evidence="1">Cell membrane</location>
        <topology evidence="1">Multi-pass membrane protein</topology>
    </subcellularLocation>
</comment>
<feature type="transmembrane region" description="Helical" evidence="8">
    <location>
        <begin position="136"/>
        <end position="156"/>
    </location>
</feature>
<dbReference type="SUPFAM" id="SSF90123">
    <property type="entry name" value="ABC transporter transmembrane region"/>
    <property type="match status" value="1"/>
</dbReference>
<dbReference type="PROSITE" id="PS50893">
    <property type="entry name" value="ABC_TRANSPORTER_2"/>
    <property type="match status" value="1"/>
</dbReference>
<keyword evidence="3 8" id="KW-0812">Transmembrane</keyword>
<proteinExistence type="predicted"/>
<feature type="transmembrane region" description="Helical" evidence="8">
    <location>
        <begin position="247"/>
        <end position="269"/>
    </location>
</feature>
<organism evidence="11 12">
    <name type="scientific">Ruminiclostridium sufflavum DSM 19573</name>
    <dbReference type="NCBI Taxonomy" id="1121337"/>
    <lineage>
        <taxon>Bacteria</taxon>
        <taxon>Bacillati</taxon>
        <taxon>Bacillota</taxon>
        <taxon>Clostridia</taxon>
        <taxon>Eubacteriales</taxon>
        <taxon>Oscillospiraceae</taxon>
        <taxon>Ruminiclostridium</taxon>
    </lineage>
</organism>
<dbReference type="CDD" id="cd07346">
    <property type="entry name" value="ABC_6TM_exporters"/>
    <property type="match status" value="1"/>
</dbReference>
<protein>
    <submittedName>
        <fullName evidence="11">ATP-binding cassette subfamily B protein</fullName>
    </submittedName>
</protein>